<dbReference type="EMBL" id="KI546169">
    <property type="protein sequence ID" value="EST41541.1"/>
    <property type="molecule type" value="Genomic_DNA"/>
</dbReference>
<sequence>MRRKIFTPEALFKLYCGIKTYNKNFYSIQSDFLPELELSQIENKYYNIFKLDKFEFDYLGVTFKLEKVNDVLVQSCSKEIDLEALKEYFDK</sequence>
<evidence type="ECO:0000313" key="1">
    <source>
        <dbReference type="EMBL" id="EST41541.1"/>
    </source>
</evidence>
<dbReference type="Proteomes" id="UP000018208">
    <property type="component" value="Unassembled WGS sequence"/>
</dbReference>
<dbReference type="AlphaFoldDB" id="V6LCY5"/>
<keyword evidence="3" id="KW-1185">Reference proteome</keyword>
<dbReference type="VEuPathDB" id="GiardiaDB:SS50377_28636"/>
<reference evidence="2" key="2">
    <citation type="submission" date="2020-12" db="EMBL/GenBank/DDBJ databases">
        <title>New Spironucleus salmonicida genome in near-complete chromosomes.</title>
        <authorList>
            <person name="Xu F."/>
            <person name="Kurt Z."/>
            <person name="Jimenez-Gonzalez A."/>
            <person name="Astvaldsson A."/>
            <person name="Andersson J.O."/>
            <person name="Svard S.G."/>
        </authorList>
    </citation>
    <scope>NUCLEOTIDE SEQUENCE</scope>
    <source>
        <strain evidence="2">ATCC 50377</strain>
    </source>
</reference>
<proteinExistence type="predicted"/>
<evidence type="ECO:0000313" key="2">
    <source>
        <dbReference type="EMBL" id="KAH0569680.1"/>
    </source>
</evidence>
<organism evidence="1">
    <name type="scientific">Spironucleus salmonicida</name>
    <dbReference type="NCBI Taxonomy" id="348837"/>
    <lineage>
        <taxon>Eukaryota</taxon>
        <taxon>Metamonada</taxon>
        <taxon>Diplomonadida</taxon>
        <taxon>Hexamitidae</taxon>
        <taxon>Hexamitinae</taxon>
        <taxon>Spironucleus</taxon>
    </lineage>
</organism>
<name>V6LCY5_9EUKA</name>
<reference evidence="1 2" key="1">
    <citation type="journal article" date="2014" name="PLoS Genet.">
        <title>The Genome of Spironucleus salmonicida Highlights a Fish Pathogen Adapted to Fluctuating Environments.</title>
        <authorList>
            <person name="Xu F."/>
            <person name="Jerlstrom-Hultqvist J."/>
            <person name="Einarsson E."/>
            <person name="Astvaldsson A."/>
            <person name="Svard S.G."/>
            <person name="Andersson J.O."/>
        </authorList>
    </citation>
    <scope>NUCLEOTIDE SEQUENCE</scope>
    <source>
        <strain evidence="2">ATCC 50377</strain>
    </source>
</reference>
<gene>
    <name evidence="1" type="ORF">SS50377_18878</name>
    <name evidence="2" type="ORF">SS50377_28636</name>
</gene>
<dbReference type="EMBL" id="AUWU02000009">
    <property type="protein sequence ID" value="KAH0569680.1"/>
    <property type="molecule type" value="Genomic_DNA"/>
</dbReference>
<evidence type="ECO:0000313" key="3">
    <source>
        <dbReference type="Proteomes" id="UP000018208"/>
    </source>
</evidence>
<dbReference type="SUPFAM" id="SSF46689">
    <property type="entry name" value="Homeodomain-like"/>
    <property type="match status" value="1"/>
</dbReference>
<protein>
    <submittedName>
        <fullName evidence="1">Uncharacterized protein</fullName>
    </submittedName>
</protein>
<accession>V6LCY5</accession>
<dbReference type="InterPro" id="IPR009057">
    <property type="entry name" value="Homeodomain-like_sf"/>
</dbReference>